<dbReference type="Proteomes" id="UP000268033">
    <property type="component" value="Unassembled WGS sequence"/>
</dbReference>
<reference evidence="16 17" key="1">
    <citation type="submission" date="2018-11" db="EMBL/GenBank/DDBJ databases">
        <title>Genomic Encyclopedia of Type Strains, Phase IV (KMG-IV): sequencing the most valuable type-strain genomes for metagenomic binning, comparative biology and taxonomic classification.</title>
        <authorList>
            <person name="Goeker M."/>
        </authorList>
    </citation>
    <scope>NUCLEOTIDE SEQUENCE [LARGE SCALE GENOMIC DNA]</scope>
    <source>
        <strain evidence="16 17">DSM 21945</strain>
    </source>
</reference>
<dbReference type="Pfam" id="PF07715">
    <property type="entry name" value="Plug"/>
    <property type="match status" value="1"/>
</dbReference>
<sequence>MDAFRLTPLFSAMALVLATPALADDTPRDSGVERLTVIGQKIARTEQETTDSVAVFNNQEINALPSFELGDLLNRVPGVQRDAFGYHIRGISQTGAGTGAGTAETISTRVDGAVISGVGNWYGPFSLWDMDQVAVYRGPQSTSQGQNALAGAIVLQSAAPHFDTEAAARLGIGNYGQQLYSVMANTPVLDDTLALRASYDEQRSDGFIDNPTRGIDDAAKSVHRSGRVALRYLPKSDLDITLRLSSTDNTDGVNAINSAAWRQDHSRIDYSNAPHRWTNRVNIADLTVKYDLSPYWQIFGEANYSDQDLRRDEDSDYSAADLGHTHSSYRQNARQLELRGNYDNGENLRGVVGLYYYNMNRDQDLNVALATSVYIPNIEQMIGYDPIVYSQQYNHYDASNKALFSEWDYRFASHWQITAGLRIDQERRQNDEFVTAYTVPAVPPALSGLIPEDQLAQGDVTNTEWLPKFSLGYLINPDMSLTLTYQRAYRAGGSGTNLGGNPIYNYRYDPEYTNNVELALRSAWLDEQLFVNANLYYIDWRDQQVQVRGDSTNSLDYDVRNAGRSTVLGLELSIDWQLADWFKPFFSAAYNKTEFKDFTTLDTSGSQLVDLSGNSFANAPRFTASVGAESRWANWFGNLQYSYRSRSYTDIYNQDRYPSYGLLSAKLGYEAANWTLSLYGQNLLNREYMANYATVSRLQAGAPRTFGLMLEVQY</sequence>
<gene>
    <name evidence="16" type="ORF">EDC28_104323</name>
</gene>
<keyword evidence="7" id="KW-0406">Ion transport</keyword>
<dbReference type="GO" id="GO:0006826">
    <property type="term" value="P:iron ion transport"/>
    <property type="evidence" value="ECO:0007669"/>
    <property type="project" value="UniProtKB-KW"/>
</dbReference>
<name>A0A3N1PGE9_9GAMM</name>
<keyword evidence="10 11" id="KW-0998">Cell outer membrane</keyword>
<dbReference type="GO" id="GO:0009279">
    <property type="term" value="C:cell outer membrane"/>
    <property type="evidence" value="ECO:0007669"/>
    <property type="project" value="UniProtKB-SubCell"/>
</dbReference>
<evidence type="ECO:0000256" key="8">
    <source>
        <dbReference type="ARBA" id="ARBA00023077"/>
    </source>
</evidence>
<comment type="caution">
    <text evidence="16">The sequence shown here is derived from an EMBL/GenBank/DDBJ whole genome shotgun (WGS) entry which is preliminary data.</text>
</comment>
<evidence type="ECO:0000256" key="1">
    <source>
        <dbReference type="ARBA" id="ARBA00004571"/>
    </source>
</evidence>
<evidence type="ECO:0000256" key="11">
    <source>
        <dbReference type="PROSITE-ProRule" id="PRU01360"/>
    </source>
</evidence>
<dbReference type="SUPFAM" id="SSF56935">
    <property type="entry name" value="Porins"/>
    <property type="match status" value="1"/>
</dbReference>
<dbReference type="InterPro" id="IPR039426">
    <property type="entry name" value="TonB-dep_rcpt-like"/>
</dbReference>
<dbReference type="Gene3D" id="2.40.170.20">
    <property type="entry name" value="TonB-dependent receptor, beta-barrel domain"/>
    <property type="match status" value="1"/>
</dbReference>
<evidence type="ECO:0000256" key="5">
    <source>
        <dbReference type="ARBA" id="ARBA00022692"/>
    </source>
</evidence>
<evidence type="ECO:0000256" key="7">
    <source>
        <dbReference type="ARBA" id="ARBA00023065"/>
    </source>
</evidence>
<organism evidence="16 17">
    <name type="scientific">Gallaecimonas pentaromativorans</name>
    <dbReference type="NCBI Taxonomy" id="584787"/>
    <lineage>
        <taxon>Bacteria</taxon>
        <taxon>Pseudomonadati</taxon>
        <taxon>Pseudomonadota</taxon>
        <taxon>Gammaproteobacteria</taxon>
        <taxon>Enterobacterales</taxon>
        <taxon>Gallaecimonadaceae</taxon>
        <taxon>Gallaecimonas</taxon>
    </lineage>
</organism>
<evidence type="ECO:0000256" key="9">
    <source>
        <dbReference type="ARBA" id="ARBA00023136"/>
    </source>
</evidence>
<dbReference type="PANTHER" id="PTHR32552">
    <property type="entry name" value="FERRICHROME IRON RECEPTOR-RELATED"/>
    <property type="match status" value="1"/>
</dbReference>
<feature type="domain" description="TonB-dependent receptor-like beta-barrel" evidence="14">
    <location>
        <begin position="254"/>
        <end position="683"/>
    </location>
</feature>
<dbReference type="InterPro" id="IPR036942">
    <property type="entry name" value="Beta-barrel_TonB_sf"/>
</dbReference>
<evidence type="ECO:0000256" key="6">
    <source>
        <dbReference type="ARBA" id="ARBA00023004"/>
    </source>
</evidence>
<dbReference type="RefSeq" id="WP_123421447.1">
    <property type="nucleotide sequence ID" value="NZ_RJUL01000004.1"/>
</dbReference>
<comment type="similarity">
    <text evidence="11 12">Belongs to the TonB-dependent receptor family.</text>
</comment>
<keyword evidence="4" id="KW-0410">Iron transport</keyword>
<dbReference type="EMBL" id="RJUL01000004">
    <property type="protein sequence ID" value="ROQ27665.1"/>
    <property type="molecule type" value="Genomic_DNA"/>
</dbReference>
<keyword evidence="5 11" id="KW-0812">Transmembrane</keyword>
<evidence type="ECO:0000259" key="14">
    <source>
        <dbReference type="Pfam" id="PF00593"/>
    </source>
</evidence>
<feature type="chain" id="PRO_5018049828" evidence="13">
    <location>
        <begin position="24"/>
        <end position="714"/>
    </location>
</feature>
<dbReference type="InterPro" id="IPR000531">
    <property type="entry name" value="Beta-barrel_TonB"/>
</dbReference>
<accession>A0A3N1PGE9</accession>
<dbReference type="InterPro" id="IPR012910">
    <property type="entry name" value="Plug_dom"/>
</dbReference>
<evidence type="ECO:0000256" key="10">
    <source>
        <dbReference type="ARBA" id="ARBA00023237"/>
    </source>
</evidence>
<keyword evidence="17" id="KW-1185">Reference proteome</keyword>
<proteinExistence type="inferred from homology"/>
<keyword evidence="8 12" id="KW-0798">TonB box</keyword>
<comment type="subcellular location">
    <subcellularLocation>
        <location evidence="1 11">Cell outer membrane</location>
        <topology evidence="1 11">Multi-pass membrane protein</topology>
    </subcellularLocation>
</comment>
<keyword evidence="3 11" id="KW-1134">Transmembrane beta strand</keyword>
<keyword evidence="2 11" id="KW-0813">Transport</keyword>
<evidence type="ECO:0000256" key="2">
    <source>
        <dbReference type="ARBA" id="ARBA00022448"/>
    </source>
</evidence>
<evidence type="ECO:0000313" key="17">
    <source>
        <dbReference type="Proteomes" id="UP000268033"/>
    </source>
</evidence>
<feature type="domain" description="TonB-dependent receptor plug" evidence="15">
    <location>
        <begin position="46"/>
        <end position="152"/>
    </location>
</feature>
<feature type="signal peptide" evidence="13">
    <location>
        <begin position="1"/>
        <end position="23"/>
    </location>
</feature>
<evidence type="ECO:0000256" key="4">
    <source>
        <dbReference type="ARBA" id="ARBA00022496"/>
    </source>
</evidence>
<evidence type="ECO:0000256" key="12">
    <source>
        <dbReference type="RuleBase" id="RU003357"/>
    </source>
</evidence>
<dbReference type="AlphaFoldDB" id="A0A3N1PGE9"/>
<keyword evidence="13" id="KW-0732">Signal</keyword>
<keyword evidence="16" id="KW-0675">Receptor</keyword>
<evidence type="ECO:0000313" key="16">
    <source>
        <dbReference type="EMBL" id="ROQ27665.1"/>
    </source>
</evidence>
<keyword evidence="9 11" id="KW-0472">Membrane</keyword>
<keyword evidence="6" id="KW-0408">Iron</keyword>
<dbReference type="STRING" id="584787.GCA_001247655_01230"/>
<evidence type="ECO:0000259" key="15">
    <source>
        <dbReference type="Pfam" id="PF07715"/>
    </source>
</evidence>
<protein>
    <submittedName>
        <fullName evidence="16">Outer membrane receptor protein involved in Fe transport</fullName>
    </submittedName>
</protein>
<dbReference type="Pfam" id="PF00593">
    <property type="entry name" value="TonB_dep_Rec_b-barrel"/>
    <property type="match status" value="1"/>
</dbReference>
<evidence type="ECO:0000256" key="13">
    <source>
        <dbReference type="SAM" id="SignalP"/>
    </source>
</evidence>
<dbReference type="PANTHER" id="PTHR32552:SF81">
    <property type="entry name" value="TONB-DEPENDENT OUTER MEMBRANE RECEPTOR"/>
    <property type="match status" value="1"/>
</dbReference>
<dbReference type="PROSITE" id="PS52016">
    <property type="entry name" value="TONB_DEPENDENT_REC_3"/>
    <property type="match status" value="1"/>
</dbReference>
<evidence type="ECO:0000256" key="3">
    <source>
        <dbReference type="ARBA" id="ARBA00022452"/>
    </source>
</evidence>